<dbReference type="InterPro" id="IPR014756">
    <property type="entry name" value="Ig_E-set"/>
</dbReference>
<organism evidence="13 14">
    <name type="scientific">Anopheles stephensi</name>
    <name type="common">Indo-Pakistan malaria mosquito</name>
    <dbReference type="NCBI Taxonomy" id="30069"/>
    <lineage>
        <taxon>Eukaryota</taxon>
        <taxon>Metazoa</taxon>
        <taxon>Ecdysozoa</taxon>
        <taxon>Arthropoda</taxon>
        <taxon>Hexapoda</taxon>
        <taxon>Insecta</taxon>
        <taxon>Pterygota</taxon>
        <taxon>Neoptera</taxon>
        <taxon>Endopterygota</taxon>
        <taxon>Diptera</taxon>
        <taxon>Nematocera</taxon>
        <taxon>Culicoidea</taxon>
        <taxon>Culicidae</taxon>
        <taxon>Anophelinae</taxon>
        <taxon>Anopheles</taxon>
    </lineage>
</organism>
<dbReference type="InterPro" id="IPR013783">
    <property type="entry name" value="Ig-like_fold"/>
</dbReference>
<dbReference type="OMA" id="TCCERAG"/>
<dbReference type="CDD" id="cd01175">
    <property type="entry name" value="IPT_COE"/>
    <property type="match status" value="1"/>
</dbReference>
<evidence type="ECO:0000256" key="6">
    <source>
        <dbReference type="ARBA" id="ARBA00023015"/>
    </source>
</evidence>
<keyword evidence="3 10" id="KW-0479">Metal-binding</keyword>
<feature type="domain" description="IPT/TIG" evidence="12">
    <location>
        <begin position="116"/>
        <end position="200"/>
    </location>
</feature>
<dbReference type="GO" id="GO:0048468">
    <property type="term" value="P:cell development"/>
    <property type="evidence" value="ECO:0007669"/>
    <property type="project" value="UniProtKB-ARBA"/>
</dbReference>
<dbReference type="SMART" id="SM00429">
    <property type="entry name" value="IPT"/>
    <property type="match status" value="1"/>
</dbReference>
<keyword evidence="9 10" id="KW-0539">Nucleus</keyword>
<dbReference type="VEuPathDB" id="VectorBase:ASTEI06456"/>
<keyword evidence="14" id="KW-1185">Reference proteome</keyword>
<dbReference type="InterPro" id="IPR032200">
    <property type="entry name" value="COE_DBD"/>
</dbReference>
<dbReference type="InterPro" id="IPR002909">
    <property type="entry name" value="IPT_dom"/>
</dbReference>
<dbReference type="GO" id="GO:0048731">
    <property type="term" value="P:system development"/>
    <property type="evidence" value="ECO:0007669"/>
    <property type="project" value="UniProtKB-ARBA"/>
</dbReference>
<reference evidence="13" key="2">
    <citation type="submission" date="2020-05" db="UniProtKB">
        <authorList>
            <consortium name="EnsemblMetazoa"/>
        </authorList>
    </citation>
    <scope>IDENTIFICATION</scope>
    <source>
        <strain evidence="13">Indian</strain>
    </source>
</reference>
<dbReference type="InterPro" id="IPR032201">
    <property type="entry name" value="COE_HLH"/>
</dbReference>
<evidence type="ECO:0000256" key="2">
    <source>
        <dbReference type="ARBA" id="ARBA00010340"/>
    </source>
</evidence>
<keyword evidence="7 10" id="KW-0238">DNA-binding</keyword>
<name>A0A182YDC2_ANOST</name>
<dbReference type="InterPro" id="IPR038173">
    <property type="entry name" value="COE_DBD_sf"/>
</dbReference>
<feature type="region of interest" description="Disordered" evidence="11">
    <location>
        <begin position="281"/>
        <end position="309"/>
    </location>
</feature>
<dbReference type="SUPFAM" id="SSF81296">
    <property type="entry name" value="E set domains"/>
    <property type="match status" value="1"/>
</dbReference>
<evidence type="ECO:0000256" key="1">
    <source>
        <dbReference type="ARBA" id="ARBA00004123"/>
    </source>
</evidence>
<proteinExistence type="inferred from homology"/>
<keyword evidence="4 10" id="KW-0863">Zinc-finger</keyword>
<dbReference type="GO" id="GO:0003677">
    <property type="term" value="F:DNA binding"/>
    <property type="evidence" value="ECO:0007669"/>
    <property type="project" value="UniProtKB-KW"/>
</dbReference>
<evidence type="ECO:0000256" key="3">
    <source>
        <dbReference type="ARBA" id="ARBA00022723"/>
    </source>
</evidence>
<dbReference type="GO" id="GO:0005634">
    <property type="term" value="C:nucleus"/>
    <property type="evidence" value="ECO:0007669"/>
    <property type="project" value="UniProtKB-SubCell"/>
</dbReference>
<keyword evidence="6 10" id="KW-0805">Transcription regulation</keyword>
<dbReference type="InterPro" id="IPR003523">
    <property type="entry name" value="Transcription_factor_COE"/>
</dbReference>
<keyword evidence="10" id="KW-0217">Developmental protein</keyword>
<dbReference type="PANTHER" id="PTHR10747">
    <property type="entry name" value="TRANSCRIPTION FACTOR COE FAMILY MEMBER"/>
    <property type="match status" value="1"/>
</dbReference>
<dbReference type="Pfam" id="PF01833">
    <property type="entry name" value="TIG"/>
    <property type="match status" value="1"/>
</dbReference>
<comment type="subcellular location">
    <subcellularLocation>
        <location evidence="1 10">Nucleus</location>
    </subcellularLocation>
</comment>
<evidence type="ECO:0000259" key="12">
    <source>
        <dbReference type="SMART" id="SM00429"/>
    </source>
</evidence>
<evidence type="ECO:0000256" key="4">
    <source>
        <dbReference type="ARBA" id="ARBA00022771"/>
    </source>
</evidence>
<protein>
    <recommendedName>
        <fullName evidence="12">IPT/TIG domain-containing protein</fullName>
    </recommendedName>
</protein>
<evidence type="ECO:0000256" key="7">
    <source>
        <dbReference type="ARBA" id="ARBA00023125"/>
    </source>
</evidence>
<dbReference type="GO" id="GO:0008270">
    <property type="term" value="F:zinc ion binding"/>
    <property type="evidence" value="ECO:0007669"/>
    <property type="project" value="UniProtKB-KW"/>
</dbReference>
<dbReference type="AlphaFoldDB" id="A0A182YDC2"/>
<reference evidence="14" key="1">
    <citation type="journal article" date="2014" name="Genome Biol.">
        <title>Genome analysis of a major urban malaria vector mosquito, Anopheles stephensi.</title>
        <authorList>
            <person name="Jiang X."/>
            <person name="Peery A."/>
            <person name="Hall A.B."/>
            <person name="Sharma A."/>
            <person name="Chen X.G."/>
            <person name="Waterhouse R.M."/>
            <person name="Komissarov A."/>
            <person name="Riehle M.M."/>
            <person name="Shouche Y."/>
            <person name="Sharakhova M.V."/>
            <person name="Lawson D."/>
            <person name="Pakpour N."/>
            <person name="Arensburger P."/>
            <person name="Davidson V.L."/>
            <person name="Eiglmeier K."/>
            <person name="Emrich S."/>
            <person name="George P."/>
            <person name="Kennedy R.C."/>
            <person name="Mane S.P."/>
            <person name="Maslen G."/>
            <person name="Oringanje C."/>
            <person name="Qi Y."/>
            <person name="Settlage R."/>
            <person name="Tojo M."/>
            <person name="Tubio J.M."/>
            <person name="Unger M.F."/>
            <person name="Wang B."/>
            <person name="Vernick K.D."/>
            <person name="Ribeiro J.M."/>
            <person name="James A.A."/>
            <person name="Michel K."/>
            <person name="Riehle M.A."/>
            <person name="Luckhart S."/>
            <person name="Sharakhov I.V."/>
            <person name="Tu Z."/>
        </authorList>
    </citation>
    <scope>NUCLEOTIDE SEQUENCE [LARGE SCALE GENOMIC DNA]</scope>
    <source>
        <strain evidence="14">Indian</strain>
    </source>
</reference>
<evidence type="ECO:0000256" key="5">
    <source>
        <dbReference type="ARBA" id="ARBA00022833"/>
    </source>
</evidence>
<evidence type="ECO:0000313" key="14">
    <source>
        <dbReference type="Proteomes" id="UP000076408"/>
    </source>
</evidence>
<evidence type="ECO:0000313" key="13">
    <source>
        <dbReference type="EnsemblMetazoa" id="ASTEI06456-PA"/>
    </source>
</evidence>
<sequence>MKNAGNPRDMRRFQVVIATQVAVDGPLLAISDNMFVHNNSKHGRRAKRLDPEGTANSPLAMSGHHLAPDNLSSRFQHGPHGKPHRTMTNLRGATINLYPLVYHPIAGIYPPLPMATPCIKAISPSEGWTTGGAQVIIVGDNFFDGLQVVFGTMLVWSELITSHAIRVQTPPRHIPGVVEVTLSYKSKQFCKGSPGRFVYVSLSEPTIDYGFQRLQKLIPRHPGDPEKLPKEIILKRAADLAEALYSMPRSPNGTSGFNSYSGQLAVSVQDGTGQWTEDEYTRAQSSSVSPRGGYCSSASTPHSSGGGSYGSSNGYATAPNMTGLSSSPASVFNSSTRINGLMSGGSGFSPYSMTTCASQGYTPSPLAATTTSK</sequence>
<dbReference type="STRING" id="30069.A0A182YDC2"/>
<feature type="region of interest" description="Disordered" evidence="11">
    <location>
        <begin position="41"/>
        <end position="63"/>
    </location>
</feature>
<accession>A0A182YDC2</accession>
<dbReference type="Gene3D" id="1.10.287.4280">
    <property type="match status" value="1"/>
</dbReference>
<dbReference type="VEuPathDB" id="VectorBase:ASTE009302"/>
<evidence type="ECO:0000256" key="8">
    <source>
        <dbReference type="ARBA" id="ARBA00023163"/>
    </source>
</evidence>
<evidence type="ECO:0000256" key="11">
    <source>
        <dbReference type="SAM" id="MobiDB-lite"/>
    </source>
</evidence>
<dbReference type="EnsemblMetazoa" id="ASTEI06456-RA">
    <property type="protein sequence ID" value="ASTEI06456-PA"/>
    <property type="gene ID" value="ASTEI06456"/>
</dbReference>
<dbReference type="GO" id="GO:0003700">
    <property type="term" value="F:DNA-binding transcription factor activity"/>
    <property type="evidence" value="ECO:0007669"/>
    <property type="project" value="InterPro"/>
</dbReference>
<dbReference type="Gene3D" id="2.60.40.3180">
    <property type="entry name" value="Transcription factor COE1, DNA-binding domain"/>
    <property type="match status" value="1"/>
</dbReference>
<dbReference type="Proteomes" id="UP000076408">
    <property type="component" value="Unassembled WGS sequence"/>
</dbReference>
<dbReference type="Pfam" id="PF16423">
    <property type="entry name" value="COE1_HLH"/>
    <property type="match status" value="1"/>
</dbReference>
<keyword evidence="5 10" id="KW-0862">Zinc</keyword>
<dbReference type="InterPro" id="IPR038006">
    <property type="entry name" value="COE_IPT"/>
</dbReference>
<keyword evidence="8 10" id="KW-0804">Transcription</keyword>
<evidence type="ECO:0000256" key="10">
    <source>
        <dbReference type="RuleBase" id="RU004489"/>
    </source>
</evidence>
<comment type="similarity">
    <text evidence="2 10">Belongs to the COE family.</text>
</comment>
<dbReference type="Pfam" id="PF16422">
    <property type="entry name" value="COE1_DBD"/>
    <property type="match status" value="1"/>
</dbReference>
<dbReference type="VEuPathDB" id="VectorBase:ASTEI20_036719"/>
<evidence type="ECO:0000256" key="9">
    <source>
        <dbReference type="ARBA" id="ARBA00023242"/>
    </source>
</evidence>
<dbReference type="Gene3D" id="2.60.40.10">
    <property type="entry name" value="Immunoglobulins"/>
    <property type="match status" value="1"/>
</dbReference>